<accession>A0A7W1T505</accession>
<keyword evidence="2" id="KW-1185">Reference proteome</keyword>
<reference evidence="1 2" key="1">
    <citation type="submission" date="2020-08" db="EMBL/GenBank/DDBJ databases">
        <title>Listeria ohnekaius sp. nov. and Listeria portnoyii sp. nov. isolated from non-agricultural and natural environments.</title>
        <authorList>
            <person name="Weller D."/>
            <person name="Belias A.M."/>
            <person name="Liao J."/>
            <person name="Guo S."/>
            <person name="Orsi R.H."/>
            <person name="Wiedmann M."/>
        </authorList>
    </citation>
    <scope>NUCLEOTIDE SEQUENCE [LARGE SCALE GENOMIC DNA]</scope>
    <source>
        <strain evidence="1 2">FSL W9-0585</strain>
    </source>
</reference>
<comment type="caution">
    <text evidence="1">The sequence shown here is derived from an EMBL/GenBank/DDBJ whole genome shotgun (WGS) entry which is preliminary data.</text>
</comment>
<dbReference type="EMBL" id="JABJVM010000003">
    <property type="protein sequence ID" value="MBA3925539.1"/>
    <property type="molecule type" value="Genomic_DNA"/>
</dbReference>
<gene>
    <name evidence="1" type="ORF">HPK16_04205</name>
</gene>
<organism evidence="1 2">
    <name type="scientific">Listeria rustica</name>
    <dbReference type="NCBI Taxonomy" id="2713503"/>
    <lineage>
        <taxon>Bacteria</taxon>
        <taxon>Bacillati</taxon>
        <taxon>Bacillota</taxon>
        <taxon>Bacilli</taxon>
        <taxon>Bacillales</taxon>
        <taxon>Listeriaceae</taxon>
        <taxon>Listeria</taxon>
    </lineage>
</organism>
<evidence type="ECO:0000313" key="2">
    <source>
        <dbReference type="Proteomes" id="UP000548787"/>
    </source>
</evidence>
<protein>
    <submittedName>
        <fullName evidence="1">Uncharacterized protein</fullName>
    </submittedName>
</protein>
<evidence type="ECO:0000313" key="1">
    <source>
        <dbReference type="EMBL" id="MBA3925539.1"/>
    </source>
</evidence>
<proteinExistence type="predicted"/>
<name>A0A7W1T505_9LIST</name>
<dbReference type="Proteomes" id="UP000548787">
    <property type="component" value="Unassembled WGS sequence"/>
</dbReference>
<dbReference type="RefSeq" id="WP_181675762.1">
    <property type="nucleotide sequence ID" value="NZ_JABJVM010000003.1"/>
</dbReference>
<dbReference type="AlphaFoldDB" id="A0A7W1T505"/>
<sequence>MKKIVVVIVIMSLLATLFLYYAKYRQAETNIQDLHNAQKHVINQQEIEKKAIALNTSFLDAFLTYSKQSERYAHVKKLVTTNVLADAFPSQSNVNSSVASQIMSQVSYVKVAEGIVYFINDLKIKTTYDMQENEYRMILQTKVEADKVSELTIMNVTS</sequence>